<dbReference type="AlphaFoldDB" id="A0A1P9WXC4"/>
<sequence>MNVLVLGDGHIFGYGLPAGQRSYLAHFVQQMMRTGQSVSVEAQPYLTMPQALSSLSTLPLHQYDLIILQTDATLLQPVVQTAPVQQPCQLLLPALWSSPVQIPRSRYRFTQLLHGLKTGVQALWSRYTTPRTQTLSVLLKRLRPYRCTVLLMTPMPASTRLSRWQQRQCRTALLRRAGNQAFSVFDVNSVIQPRDEYFQTQHPAQLNAVGHELLGRALFDFYQSAPTIITVQAIRRG</sequence>
<name>A0A1P9WXC4_9BACT</name>
<dbReference type="RefSeq" id="WP_077131465.1">
    <property type="nucleotide sequence ID" value="NZ_CP014263.1"/>
</dbReference>
<proteinExistence type="predicted"/>
<evidence type="ECO:0000313" key="2">
    <source>
        <dbReference type="Proteomes" id="UP000187941"/>
    </source>
</evidence>
<keyword evidence="2" id="KW-1185">Reference proteome</keyword>
<dbReference type="OrthoDB" id="944531at2"/>
<accession>A0A1P9WXC4</accession>
<protein>
    <recommendedName>
        <fullName evidence="3">SGNH hydrolase-type esterase domain-containing protein</fullName>
    </recommendedName>
</protein>
<evidence type="ECO:0008006" key="3">
    <source>
        <dbReference type="Google" id="ProtNLM"/>
    </source>
</evidence>
<organism evidence="1 2">
    <name type="scientific">Spirosoma montaniterrae</name>
    <dbReference type="NCBI Taxonomy" id="1178516"/>
    <lineage>
        <taxon>Bacteria</taxon>
        <taxon>Pseudomonadati</taxon>
        <taxon>Bacteroidota</taxon>
        <taxon>Cytophagia</taxon>
        <taxon>Cytophagales</taxon>
        <taxon>Cytophagaceae</taxon>
        <taxon>Spirosoma</taxon>
    </lineage>
</organism>
<evidence type="ECO:0000313" key="1">
    <source>
        <dbReference type="EMBL" id="AQG80037.1"/>
    </source>
</evidence>
<dbReference type="EMBL" id="CP014263">
    <property type="protein sequence ID" value="AQG80037.1"/>
    <property type="molecule type" value="Genomic_DNA"/>
</dbReference>
<dbReference type="KEGG" id="smon:AWR27_12315"/>
<dbReference type="STRING" id="1178516.AWR27_12315"/>
<gene>
    <name evidence="1" type="ORF">AWR27_12315</name>
</gene>
<dbReference type="SUPFAM" id="SSF52266">
    <property type="entry name" value="SGNH hydrolase"/>
    <property type="match status" value="1"/>
</dbReference>
<reference evidence="1 2" key="1">
    <citation type="submission" date="2016-01" db="EMBL/GenBank/DDBJ databases">
        <authorList>
            <person name="Oliw E.H."/>
        </authorList>
    </citation>
    <scope>NUCLEOTIDE SEQUENCE [LARGE SCALE GENOMIC DNA]</scope>
    <source>
        <strain evidence="1 2">DY10</strain>
    </source>
</reference>
<dbReference type="Proteomes" id="UP000187941">
    <property type="component" value="Chromosome"/>
</dbReference>